<dbReference type="Pfam" id="PF13378">
    <property type="entry name" value="MR_MLE_C"/>
    <property type="match status" value="1"/>
</dbReference>
<dbReference type="SUPFAM" id="SSF54826">
    <property type="entry name" value="Enolase N-terminal domain-like"/>
    <property type="match status" value="1"/>
</dbReference>
<dbReference type="SMART" id="SM00922">
    <property type="entry name" value="MR_MLE"/>
    <property type="match status" value="1"/>
</dbReference>
<dbReference type="Gene3D" id="3.20.20.120">
    <property type="entry name" value="Enolase-like C-terminal domain"/>
    <property type="match status" value="1"/>
</dbReference>
<dbReference type="Pfam" id="PF02746">
    <property type="entry name" value="MR_MLE_N"/>
    <property type="match status" value="1"/>
</dbReference>
<keyword evidence="6" id="KW-1185">Reference proteome</keyword>
<dbReference type="InterPro" id="IPR046945">
    <property type="entry name" value="RHMD-like"/>
</dbReference>
<protein>
    <submittedName>
        <fullName evidence="5">Mandelate racemase</fullName>
    </submittedName>
</protein>
<dbReference type="PANTHER" id="PTHR13794">
    <property type="entry name" value="ENOLASE SUPERFAMILY, MANDELATE RACEMASE"/>
    <property type="match status" value="1"/>
</dbReference>
<dbReference type="SFLD" id="SFLDG00179">
    <property type="entry name" value="mandelate_racemase"/>
    <property type="match status" value="1"/>
</dbReference>
<dbReference type="SUPFAM" id="SSF51604">
    <property type="entry name" value="Enolase C-terminal domain-like"/>
    <property type="match status" value="1"/>
</dbReference>
<gene>
    <name evidence="5" type="ORF">J5Y06_06720</name>
</gene>
<proteinExistence type="predicted"/>
<sequence>MVAETAVTSVSASAYAVPTEMTEADGTLSWDQTTIVICEVEAGGLRGLGYTYADSSTARLINDVLADAVEGIEATDIPAASTAMYQVIRNLGRPGIASMAISAVDVALWDLKGKLFGRPVRDLLGGSRSEIDLYGSGGFTNYSDDQLRAQLGGWAEEGFRAVKMKIGGSCEEEGRRMALIRSEIGDAVKLMIDANGAYRRKQALQIAEVASALGVVWFEEPVSSDDLSGLRLLRDRAPTPVEISAGEYAYDIFYFRRMLEAGAVDILQADATRCGGITGFMKAASLAEAFSVPLSAHCAPALHVHPGCAVSNMVHLEWFHDHSIIEAKFFEGAPRPVSGSLAVLSEAGLGLRLRRADLEPYSVRE</sequence>
<dbReference type="PANTHER" id="PTHR13794:SF58">
    <property type="entry name" value="MITOCHONDRIAL ENOLASE SUPERFAMILY MEMBER 1"/>
    <property type="match status" value="1"/>
</dbReference>
<dbReference type="GO" id="GO:0016052">
    <property type="term" value="P:carbohydrate catabolic process"/>
    <property type="evidence" value="ECO:0007669"/>
    <property type="project" value="TreeGrafter"/>
</dbReference>
<dbReference type="CDD" id="cd03328">
    <property type="entry name" value="MR_like_3"/>
    <property type="match status" value="1"/>
</dbReference>
<organism evidence="5 6">
    <name type="scientific">Tianweitania sediminis</name>
    <dbReference type="NCBI Taxonomy" id="1502156"/>
    <lineage>
        <taxon>Bacteria</taxon>
        <taxon>Pseudomonadati</taxon>
        <taxon>Pseudomonadota</taxon>
        <taxon>Alphaproteobacteria</taxon>
        <taxon>Hyphomicrobiales</taxon>
        <taxon>Phyllobacteriaceae</taxon>
        <taxon>Tianweitania</taxon>
    </lineage>
</organism>
<comment type="caution">
    <text evidence="5">The sequence shown here is derived from an EMBL/GenBank/DDBJ whole genome shotgun (WGS) entry which is preliminary data.</text>
</comment>
<dbReference type="InterPro" id="IPR036849">
    <property type="entry name" value="Enolase-like_C_sf"/>
</dbReference>
<dbReference type="InterPro" id="IPR018110">
    <property type="entry name" value="Mandel_Rmase/mucon_lact_enz_CS"/>
</dbReference>
<dbReference type="Proteomes" id="UP000666240">
    <property type="component" value="Unassembled WGS sequence"/>
</dbReference>
<dbReference type="GO" id="GO:0009063">
    <property type="term" value="P:amino acid catabolic process"/>
    <property type="evidence" value="ECO:0007669"/>
    <property type="project" value="InterPro"/>
</dbReference>
<keyword evidence="2" id="KW-0479">Metal-binding</keyword>
<dbReference type="InterPro" id="IPR013341">
    <property type="entry name" value="Mandelate_racemase_N_dom"/>
</dbReference>
<dbReference type="GO" id="GO:0016836">
    <property type="term" value="F:hydro-lyase activity"/>
    <property type="evidence" value="ECO:0007669"/>
    <property type="project" value="TreeGrafter"/>
</dbReference>
<dbReference type="InterPro" id="IPR029017">
    <property type="entry name" value="Enolase-like_N"/>
</dbReference>
<evidence type="ECO:0000256" key="2">
    <source>
        <dbReference type="ARBA" id="ARBA00022723"/>
    </source>
</evidence>
<dbReference type="InterPro" id="IPR029065">
    <property type="entry name" value="Enolase_C-like"/>
</dbReference>
<dbReference type="AlphaFoldDB" id="A0A8J7UKG2"/>
<dbReference type="Gene3D" id="3.30.390.10">
    <property type="entry name" value="Enolase-like, N-terminal domain"/>
    <property type="match status" value="1"/>
</dbReference>
<evidence type="ECO:0000313" key="6">
    <source>
        <dbReference type="Proteomes" id="UP000666240"/>
    </source>
</evidence>
<dbReference type="InterPro" id="IPR013342">
    <property type="entry name" value="Mandelate_racemase_C"/>
</dbReference>
<keyword evidence="3" id="KW-0460">Magnesium</keyword>
<name>A0A8J7UKG2_9HYPH</name>
<evidence type="ECO:0000256" key="1">
    <source>
        <dbReference type="ARBA" id="ARBA00001946"/>
    </source>
</evidence>
<accession>A0A8J7UKG2</accession>
<dbReference type="EMBL" id="JAGIYY010000001">
    <property type="protein sequence ID" value="MBP0438337.1"/>
    <property type="molecule type" value="Genomic_DNA"/>
</dbReference>
<dbReference type="SFLD" id="SFLDS00001">
    <property type="entry name" value="Enolase"/>
    <property type="match status" value="1"/>
</dbReference>
<dbReference type="GO" id="GO:0000287">
    <property type="term" value="F:magnesium ion binding"/>
    <property type="evidence" value="ECO:0007669"/>
    <property type="project" value="UniProtKB-ARBA"/>
</dbReference>
<reference evidence="5" key="1">
    <citation type="submission" date="2021-03" db="EMBL/GenBank/DDBJ databases">
        <title>Genome sequencing and assembly of Tianweitania sediminis.</title>
        <authorList>
            <person name="Chhetri G."/>
        </authorList>
    </citation>
    <scope>NUCLEOTIDE SEQUENCE</scope>
    <source>
        <strain evidence="5">Z8</strain>
    </source>
</reference>
<feature type="domain" description="Mandelate racemase/muconate lactonizing enzyme C-terminal" evidence="4">
    <location>
        <begin position="144"/>
        <end position="240"/>
    </location>
</feature>
<evidence type="ECO:0000256" key="3">
    <source>
        <dbReference type="ARBA" id="ARBA00022842"/>
    </source>
</evidence>
<comment type="cofactor">
    <cofactor evidence="1">
        <name>Mg(2+)</name>
        <dbReference type="ChEBI" id="CHEBI:18420"/>
    </cofactor>
</comment>
<evidence type="ECO:0000259" key="4">
    <source>
        <dbReference type="SMART" id="SM00922"/>
    </source>
</evidence>
<dbReference type="PROSITE" id="PS00908">
    <property type="entry name" value="MR_MLE_1"/>
    <property type="match status" value="1"/>
</dbReference>
<evidence type="ECO:0000313" key="5">
    <source>
        <dbReference type="EMBL" id="MBP0438337.1"/>
    </source>
</evidence>